<comment type="caution">
    <text evidence="3">The sequence shown here is derived from an EMBL/GenBank/DDBJ whole genome shotgun (WGS) entry which is preliminary data.</text>
</comment>
<keyword evidence="2" id="KW-0812">Transmembrane</keyword>
<dbReference type="EMBL" id="ARYL01000001">
    <property type="protein sequence ID" value="KDA04314.1"/>
    <property type="molecule type" value="Genomic_DNA"/>
</dbReference>
<evidence type="ECO:0000313" key="3">
    <source>
        <dbReference type="EMBL" id="KDA04314.1"/>
    </source>
</evidence>
<gene>
    <name evidence="3" type="ORF">HOC_00475</name>
</gene>
<feature type="transmembrane region" description="Helical" evidence="2">
    <location>
        <begin position="135"/>
        <end position="154"/>
    </location>
</feature>
<keyword evidence="2" id="KW-1133">Transmembrane helix</keyword>
<dbReference type="Proteomes" id="UP000024942">
    <property type="component" value="Unassembled WGS sequence"/>
</dbReference>
<organism evidence="3 4">
    <name type="scientific">Hyphomonas oceanitis SCH89</name>
    <dbReference type="NCBI Taxonomy" id="1280953"/>
    <lineage>
        <taxon>Bacteria</taxon>
        <taxon>Pseudomonadati</taxon>
        <taxon>Pseudomonadota</taxon>
        <taxon>Alphaproteobacteria</taxon>
        <taxon>Hyphomonadales</taxon>
        <taxon>Hyphomonadaceae</taxon>
        <taxon>Hyphomonas</taxon>
    </lineage>
</organism>
<keyword evidence="4" id="KW-1185">Reference proteome</keyword>
<dbReference type="PATRIC" id="fig|1280953.3.peg.93"/>
<sequence length="216" mass="22296">MASRSGKGKPGAGPSSRALAMAAFVIALGLLAWRGSTLLTADHPLPASATPLEVSLMNLVDPVAGPGNARISVTTTATGGRTVLVLLDAAEAAQASMIESLVTTAARLDVASGDLLVIQTAPFARGAPGRPDAEAYGELALLALLAGLAGWLGFAHEWTRKSREWSGNTLKRPRKRPRAPSQRPLCAPFGPCQSLVMSLTSPARIRLARLISCAAG</sequence>
<dbReference type="STRING" id="1280953.HOC_00475"/>
<keyword evidence="2" id="KW-0472">Membrane</keyword>
<dbReference type="RefSeq" id="WP_035534671.1">
    <property type="nucleotide sequence ID" value="NZ_ARYL01000001.1"/>
</dbReference>
<dbReference type="OrthoDB" id="7619247at2"/>
<dbReference type="eggNOG" id="COG1766">
    <property type="taxonomic scope" value="Bacteria"/>
</dbReference>
<feature type="region of interest" description="Disordered" evidence="1">
    <location>
        <begin position="166"/>
        <end position="185"/>
    </location>
</feature>
<proteinExistence type="predicted"/>
<evidence type="ECO:0000256" key="2">
    <source>
        <dbReference type="SAM" id="Phobius"/>
    </source>
</evidence>
<evidence type="ECO:0000256" key="1">
    <source>
        <dbReference type="SAM" id="MobiDB-lite"/>
    </source>
</evidence>
<name>A0A059GC42_9PROT</name>
<evidence type="ECO:0000313" key="4">
    <source>
        <dbReference type="Proteomes" id="UP000024942"/>
    </source>
</evidence>
<protein>
    <submittedName>
        <fullName evidence="3">Uncharacterized protein</fullName>
    </submittedName>
</protein>
<dbReference type="AlphaFoldDB" id="A0A059GC42"/>
<accession>A0A059GC42</accession>
<reference evidence="3 4" key="1">
    <citation type="journal article" date="2014" name="Antonie Van Leeuwenhoek">
        <title>Hyphomonas beringensis sp. nov. and Hyphomonas chukchiensis sp. nov., isolated from surface seawater of the Bering Sea and Chukchi Sea.</title>
        <authorList>
            <person name="Li C."/>
            <person name="Lai Q."/>
            <person name="Li G."/>
            <person name="Dong C."/>
            <person name="Wang J."/>
            <person name="Liao Y."/>
            <person name="Shao Z."/>
        </authorList>
    </citation>
    <scope>NUCLEOTIDE SEQUENCE [LARGE SCALE GENOMIC DNA]</scope>
    <source>
        <strain evidence="3 4">SCH89</strain>
    </source>
</reference>